<dbReference type="InterPro" id="IPR001811">
    <property type="entry name" value="Chemokine_IL8-like_dom"/>
</dbReference>
<evidence type="ECO:0000313" key="8">
    <source>
        <dbReference type="Ensembl" id="ENSNFUP00015032493.1"/>
    </source>
</evidence>
<dbReference type="SMART" id="SM00199">
    <property type="entry name" value="SCY"/>
    <property type="match status" value="1"/>
</dbReference>
<feature type="domain" description="Chemokine interleukin-8-like" evidence="6">
    <location>
        <begin position="35"/>
        <end position="93"/>
    </location>
</feature>
<organism evidence="8 9">
    <name type="scientific">Nothobranchius furzeri</name>
    <name type="common">Turquoise killifish</name>
    <dbReference type="NCBI Taxonomy" id="105023"/>
    <lineage>
        <taxon>Eukaryota</taxon>
        <taxon>Metazoa</taxon>
        <taxon>Chordata</taxon>
        <taxon>Craniata</taxon>
        <taxon>Vertebrata</taxon>
        <taxon>Euteleostomi</taxon>
        <taxon>Actinopterygii</taxon>
        <taxon>Neopterygii</taxon>
        <taxon>Teleostei</taxon>
        <taxon>Neoteleostei</taxon>
        <taxon>Acanthomorphata</taxon>
        <taxon>Ovalentaria</taxon>
        <taxon>Atherinomorphae</taxon>
        <taxon>Cyprinodontiformes</taxon>
        <taxon>Nothobranchiidae</taxon>
        <taxon>Nothobranchius</taxon>
    </lineage>
</organism>
<accession>A0A8C6MD32</accession>
<evidence type="ECO:0000256" key="1">
    <source>
        <dbReference type="ARBA" id="ARBA00004613"/>
    </source>
</evidence>
<evidence type="ECO:0000259" key="6">
    <source>
        <dbReference type="SMART" id="SM00199"/>
    </source>
</evidence>
<dbReference type="InterPro" id="IPR036048">
    <property type="entry name" value="Interleukin_8-like_sf"/>
</dbReference>
<dbReference type="Proteomes" id="UP000694548">
    <property type="component" value="Chromosome sgr13"/>
</dbReference>
<comment type="subcellular location">
    <subcellularLocation>
        <location evidence="1">Secreted</location>
    </subcellularLocation>
</comment>
<feature type="transmembrane region" description="Helical" evidence="5">
    <location>
        <begin position="6"/>
        <end position="27"/>
    </location>
</feature>
<keyword evidence="5" id="KW-0472">Membrane</keyword>
<keyword evidence="5" id="KW-1133">Transmembrane helix</keyword>
<reference evidence="8" key="2">
    <citation type="submission" date="2025-05" db="UniProtKB">
        <authorList>
            <consortium name="Ensembl"/>
        </authorList>
    </citation>
    <scope>IDENTIFICATION</scope>
</reference>
<keyword evidence="2" id="KW-0202">Cytokine</keyword>
<dbReference type="InterPro" id="IPR039809">
    <property type="entry name" value="Chemokine_b/g/d"/>
</dbReference>
<proteinExistence type="predicted"/>
<evidence type="ECO:0000256" key="5">
    <source>
        <dbReference type="SAM" id="Phobius"/>
    </source>
</evidence>
<dbReference type="SUPFAM" id="SSF54117">
    <property type="entry name" value="Interleukin 8-like chemokines"/>
    <property type="match status" value="1"/>
</dbReference>
<dbReference type="Ensembl" id="ENSNFUT00015033959.1">
    <property type="protein sequence ID" value="ENSNFUP00015032493.1"/>
    <property type="gene ID" value="ENSNFUG00015015882.1"/>
</dbReference>
<keyword evidence="5" id="KW-0812">Transmembrane</keyword>
<dbReference type="GeneTree" id="ENSGT01140000282814"/>
<dbReference type="GO" id="GO:0006955">
    <property type="term" value="P:immune response"/>
    <property type="evidence" value="ECO:0007669"/>
    <property type="project" value="InterPro"/>
</dbReference>
<dbReference type="AlphaFoldDB" id="A0A8C6MD32"/>
<reference evidence="7" key="1">
    <citation type="submission" date="2014-08" db="EMBL/GenBank/DDBJ databases">
        <authorList>
            <person name="Senf B."/>
            <person name="Petzold A."/>
            <person name="Downie B.R."/>
            <person name="Koch P."/>
            <person name="Platzer M."/>
        </authorList>
    </citation>
    <scope>NUCLEOTIDE SEQUENCE [LARGE SCALE GENOMIC DNA]</scope>
    <source>
        <strain evidence="7">GRZ</strain>
    </source>
</reference>
<dbReference type="Gene3D" id="2.40.50.40">
    <property type="match status" value="1"/>
</dbReference>
<evidence type="ECO:0000313" key="7">
    <source>
        <dbReference type="Ensembl" id="ENSNFUP00015031582.1"/>
    </source>
</evidence>
<dbReference type="GO" id="GO:0005615">
    <property type="term" value="C:extracellular space"/>
    <property type="evidence" value="ECO:0007669"/>
    <property type="project" value="UniProtKB-KW"/>
</dbReference>
<evidence type="ECO:0000256" key="4">
    <source>
        <dbReference type="ARBA" id="ARBA00022729"/>
    </source>
</evidence>
<name>A0A8C6MD32_NOTFU</name>
<evidence type="ECO:0000256" key="3">
    <source>
        <dbReference type="ARBA" id="ARBA00022525"/>
    </source>
</evidence>
<dbReference type="PANTHER" id="PTHR12015">
    <property type="entry name" value="SMALL INDUCIBLE CYTOKINE A"/>
    <property type="match status" value="1"/>
</dbReference>
<keyword evidence="9" id="KW-1185">Reference proteome</keyword>
<sequence>KLTNTLIYLSLLFHTLFKVYVYSLVVLTGLRGVGPKKCCFRFNDKVVSKERVVDYTKTSQRCPKSAILLETVAGREMCVRPSLPWVKDLISYLDAKNAPGESSHL</sequence>
<evidence type="ECO:0000256" key="2">
    <source>
        <dbReference type="ARBA" id="ARBA00022514"/>
    </source>
</evidence>
<dbReference type="PANTHER" id="PTHR12015:SF183">
    <property type="entry name" value="C-C MOTIF CHEMOKINE 3"/>
    <property type="match status" value="1"/>
</dbReference>
<dbReference type="CDD" id="cd00272">
    <property type="entry name" value="Chemokine_CC"/>
    <property type="match status" value="1"/>
</dbReference>
<dbReference type="Pfam" id="PF00048">
    <property type="entry name" value="IL8"/>
    <property type="match status" value="1"/>
</dbReference>
<evidence type="ECO:0000313" key="9">
    <source>
        <dbReference type="Proteomes" id="UP000694548"/>
    </source>
</evidence>
<gene>
    <name evidence="7" type="primary">ccl35.1</name>
</gene>
<dbReference type="Ensembl" id="ENSNFUT00015033009.1">
    <property type="protein sequence ID" value="ENSNFUP00015031582.1"/>
    <property type="gene ID" value="ENSNFUG00015015408.1"/>
</dbReference>
<keyword evidence="3" id="KW-0964">Secreted</keyword>
<keyword evidence="4" id="KW-0732">Signal</keyword>
<protein>
    <recommendedName>
        <fullName evidence="6">Chemokine interleukin-8-like domain-containing protein</fullName>
    </recommendedName>
</protein>
<dbReference type="GO" id="GO:0008009">
    <property type="term" value="F:chemokine activity"/>
    <property type="evidence" value="ECO:0007669"/>
    <property type="project" value="InterPro"/>
</dbReference>